<evidence type="ECO:0000256" key="4">
    <source>
        <dbReference type="ARBA" id="ARBA00023125"/>
    </source>
</evidence>
<dbReference type="InterPro" id="IPR039425">
    <property type="entry name" value="RNA_pol_sigma-70-like"/>
</dbReference>
<dbReference type="GO" id="GO:0006352">
    <property type="term" value="P:DNA-templated transcription initiation"/>
    <property type="evidence" value="ECO:0007669"/>
    <property type="project" value="InterPro"/>
</dbReference>
<reference evidence="9" key="1">
    <citation type="submission" date="2020-11" db="EMBL/GenBank/DDBJ databases">
        <title>Nocardioides sp. CBS4Y-1, whole genome shotgun sequence.</title>
        <authorList>
            <person name="Tuo L."/>
        </authorList>
    </citation>
    <scope>NUCLEOTIDE SEQUENCE</scope>
    <source>
        <strain evidence="9">CBS4Y-1</strain>
    </source>
</reference>
<dbReference type="PANTHER" id="PTHR43133">
    <property type="entry name" value="RNA POLYMERASE ECF-TYPE SIGMA FACTO"/>
    <property type="match status" value="1"/>
</dbReference>
<keyword evidence="3" id="KW-0731">Sigma factor</keyword>
<dbReference type="SUPFAM" id="SSF88659">
    <property type="entry name" value="Sigma3 and sigma4 domains of RNA polymerase sigma factors"/>
    <property type="match status" value="1"/>
</dbReference>
<evidence type="ECO:0000259" key="7">
    <source>
        <dbReference type="Pfam" id="PF04542"/>
    </source>
</evidence>
<dbReference type="GO" id="GO:0016987">
    <property type="term" value="F:sigma factor activity"/>
    <property type="evidence" value="ECO:0007669"/>
    <property type="project" value="UniProtKB-KW"/>
</dbReference>
<evidence type="ECO:0000313" key="10">
    <source>
        <dbReference type="Proteomes" id="UP000656804"/>
    </source>
</evidence>
<sequence length="211" mass="23302">MEHVTEPSAPRFAAPGSAPVPRPGAASASDEALARAAGAGDEAAFEEIVHRHAPTLLRYARRQLGSHDDAVEVTQEALVSAWQGIDAFEGRSSLRTWLIRLVHRRAVDLVRKRRPVPLDDEALDLVVDATTVREAVRADPLQSYLDAELLADLQDALAELSWQQRSVWLLREVEGLSYDEIAETLGTTSGSVRGLLARARPRLAERMSRWR</sequence>
<feature type="domain" description="RNA polymerase sigma-70 region 2" evidence="7">
    <location>
        <begin position="49"/>
        <end position="114"/>
    </location>
</feature>
<dbReference type="SUPFAM" id="SSF88946">
    <property type="entry name" value="Sigma2 domain of RNA polymerase sigma factors"/>
    <property type="match status" value="1"/>
</dbReference>
<dbReference type="GO" id="GO:0003677">
    <property type="term" value="F:DNA binding"/>
    <property type="evidence" value="ECO:0007669"/>
    <property type="project" value="UniProtKB-KW"/>
</dbReference>
<dbReference type="Pfam" id="PF04542">
    <property type="entry name" value="Sigma70_r2"/>
    <property type="match status" value="1"/>
</dbReference>
<dbReference type="InterPro" id="IPR013324">
    <property type="entry name" value="RNA_pol_sigma_r3/r4-like"/>
</dbReference>
<keyword evidence="2" id="KW-0805">Transcription regulation</keyword>
<evidence type="ECO:0000256" key="1">
    <source>
        <dbReference type="ARBA" id="ARBA00010641"/>
    </source>
</evidence>
<keyword evidence="10" id="KW-1185">Reference proteome</keyword>
<dbReference type="Pfam" id="PF08281">
    <property type="entry name" value="Sigma70_r4_2"/>
    <property type="match status" value="1"/>
</dbReference>
<gene>
    <name evidence="9" type="ORF">ISG29_08135</name>
</gene>
<dbReference type="CDD" id="cd06171">
    <property type="entry name" value="Sigma70_r4"/>
    <property type="match status" value="1"/>
</dbReference>
<organism evidence="9 10">
    <name type="scientific">Nocardioides acrostichi</name>
    <dbReference type="NCBI Taxonomy" id="2784339"/>
    <lineage>
        <taxon>Bacteria</taxon>
        <taxon>Bacillati</taxon>
        <taxon>Actinomycetota</taxon>
        <taxon>Actinomycetes</taxon>
        <taxon>Propionibacteriales</taxon>
        <taxon>Nocardioidaceae</taxon>
        <taxon>Nocardioides</taxon>
    </lineage>
</organism>
<comment type="similarity">
    <text evidence="1">Belongs to the sigma-70 factor family. ECF subfamily.</text>
</comment>
<evidence type="ECO:0000313" key="9">
    <source>
        <dbReference type="EMBL" id="MBF4161656.1"/>
    </source>
</evidence>
<keyword evidence="4" id="KW-0238">DNA-binding</keyword>
<feature type="domain" description="RNA polymerase sigma factor 70 region 4 type 2" evidence="8">
    <location>
        <begin position="152"/>
        <end position="200"/>
    </location>
</feature>
<dbReference type="PANTHER" id="PTHR43133:SF8">
    <property type="entry name" value="RNA POLYMERASE SIGMA FACTOR HI_1459-RELATED"/>
    <property type="match status" value="1"/>
</dbReference>
<name>A0A930V0L5_9ACTN</name>
<comment type="caution">
    <text evidence="9">The sequence shown here is derived from an EMBL/GenBank/DDBJ whole genome shotgun (WGS) entry which is preliminary data.</text>
</comment>
<dbReference type="InterPro" id="IPR013325">
    <property type="entry name" value="RNA_pol_sigma_r2"/>
</dbReference>
<dbReference type="AlphaFoldDB" id="A0A930V0L5"/>
<protein>
    <submittedName>
        <fullName evidence="9">RNA polymerase sigma factor</fullName>
    </submittedName>
</protein>
<dbReference type="Gene3D" id="1.10.1740.10">
    <property type="match status" value="1"/>
</dbReference>
<dbReference type="Proteomes" id="UP000656804">
    <property type="component" value="Unassembled WGS sequence"/>
</dbReference>
<evidence type="ECO:0000256" key="2">
    <source>
        <dbReference type="ARBA" id="ARBA00023015"/>
    </source>
</evidence>
<evidence type="ECO:0000256" key="5">
    <source>
        <dbReference type="ARBA" id="ARBA00023163"/>
    </source>
</evidence>
<evidence type="ECO:0000256" key="6">
    <source>
        <dbReference type="SAM" id="MobiDB-lite"/>
    </source>
</evidence>
<dbReference type="InterPro" id="IPR014284">
    <property type="entry name" value="RNA_pol_sigma-70_dom"/>
</dbReference>
<dbReference type="InterPro" id="IPR013249">
    <property type="entry name" value="RNA_pol_sigma70_r4_t2"/>
</dbReference>
<accession>A0A930V0L5</accession>
<dbReference type="EMBL" id="JADIVZ010000003">
    <property type="protein sequence ID" value="MBF4161656.1"/>
    <property type="molecule type" value="Genomic_DNA"/>
</dbReference>
<evidence type="ECO:0000259" key="8">
    <source>
        <dbReference type="Pfam" id="PF08281"/>
    </source>
</evidence>
<feature type="region of interest" description="Disordered" evidence="6">
    <location>
        <begin position="1"/>
        <end position="33"/>
    </location>
</feature>
<dbReference type="Gene3D" id="1.10.10.10">
    <property type="entry name" value="Winged helix-like DNA-binding domain superfamily/Winged helix DNA-binding domain"/>
    <property type="match status" value="1"/>
</dbReference>
<proteinExistence type="inferred from homology"/>
<dbReference type="NCBIfam" id="TIGR02937">
    <property type="entry name" value="sigma70-ECF"/>
    <property type="match status" value="1"/>
</dbReference>
<evidence type="ECO:0000256" key="3">
    <source>
        <dbReference type="ARBA" id="ARBA00023082"/>
    </source>
</evidence>
<dbReference type="InterPro" id="IPR036388">
    <property type="entry name" value="WH-like_DNA-bd_sf"/>
</dbReference>
<dbReference type="InterPro" id="IPR007627">
    <property type="entry name" value="RNA_pol_sigma70_r2"/>
</dbReference>
<keyword evidence="5" id="KW-0804">Transcription</keyword>